<keyword evidence="1" id="KW-0812">Transmembrane</keyword>
<evidence type="ECO:0000256" key="1">
    <source>
        <dbReference type="SAM" id="Phobius"/>
    </source>
</evidence>
<dbReference type="Proteomes" id="UP001205920">
    <property type="component" value="Unassembled WGS sequence"/>
</dbReference>
<keyword evidence="3" id="KW-1185">Reference proteome</keyword>
<sequence>MLDRFPLVEEAQRVWIGGEHPDRLFAALFDSDVADADWKQQVCVLADAVFGETVYREIDAFEAMFNAVTDATWKARERCLGEHNEEWLRLLPEWARQSRTAEFALILIELQLHRFNFDHDGIRRVLDMANDAPLRFHNLSVTVNLNQVFLTFARLLSGRRIDPQHVFDAVGAPLSDGNEHAVSQLEQVPLKLKHLMLHGLWLYPDTEYGEQILAFSEAILRYHSPNDYIAHYRRAEGYRRMAAIEAAPRSDVFSGHRVRSRDDFYAEALHSVQMAIKNLPADATALHGEFVSYRMMIATERQVQNSIQGRVDAELAHVGAEVERMSERIEAESRNSLLRSIEILSVFLAVIGVLSFNISLAGLEQIGTFERFGLILTTGVILGAFSWMVHVAVYRHTHAEPVVMKTRRKQIRELQQRIAALEERTKIGCDG</sequence>
<protein>
    <recommendedName>
        <fullName evidence="4">CorA-like Mg2+ transporter protein</fullName>
    </recommendedName>
</protein>
<reference evidence="2 3" key="1">
    <citation type="submission" date="2021-01" db="EMBL/GenBank/DDBJ databases">
        <title>Identification and Characterization of Corynebacterium sp.</title>
        <authorList>
            <person name="Luo Q."/>
            <person name="Qu P."/>
            <person name="Chen Q."/>
        </authorList>
    </citation>
    <scope>NUCLEOTIDE SEQUENCE [LARGE SCALE GENOMIC DNA]</scope>
    <source>
        <strain evidence="2 3">MC-18</strain>
    </source>
</reference>
<keyword evidence="1" id="KW-1133">Transmembrane helix</keyword>
<dbReference type="RefSeq" id="WP_252930845.1">
    <property type="nucleotide sequence ID" value="NZ_JAEUWV010000001.1"/>
</dbReference>
<dbReference type="EMBL" id="JAEUWV010000001">
    <property type="protein sequence ID" value="MCO6393594.1"/>
    <property type="molecule type" value="Genomic_DNA"/>
</dbReference>
<evidence type="ECO:0008006" key="4">
    <source>
        <dbReference type="Google" id="ProtNLM"/>
    </source>
</evidence>
<comment type="caution">
    <text evidence="2">The sequence shown here is derived from an EMBL/GenBank/DDBJ whole genome shotgun (WGS) entry which is preliminary data.</text>
</comment>
<gene>
    <name evidence="2" type="ORF">JMN37_01120</name>
</gene>
<feature type="transmembrane region" description="Helical" evidence="1">
    <location>
        <begin position="372"/>
        <end position="394"/>
    </location>
</feature>
<feature type="transmembrane region" description="Helical" evidence="1">
    <location>
        <begin position="343"/>
        <end position="360"/>
    </location>
</feature>
<evidence type="ECO:0000313" key="3">
    <source>
        <dbReference type="Proteomes" id="UP001205920"/>
    </source>
</evidence>
<dbReference type="AlphaFoldDB" id="A0AAW5HQN9"/>
<name>A0AAW5HQN9_9CORY</name>
<proteinExistence type="predicted"/>
<accession>A0AAW5HQN9</accession>
<keyword evidence="1" id="KW-0472">Membrane</keyword>
<evidence type="ECO:0000313" key="2">
    <source>
        <dbReference type="EMBL" id="MCO6393594.1"/>
    </source>
</evidence>
<organism evidence="2 3">
    <name type="scientific">Corynebacterium lipophilum</name>
    <dbReference type="NCBI Taxonomy" id="2804918"/>
    <lineage>
        <taxon>Bacteria</taxon>
        <taxon>Bacillati</taxon>
        <taxon>Actinomycetota</taxon>
        <taxon>Actinomycetes</taxon>
        <taxon>Mycobacteriales</taxon>
        <taxon>Corynebacteriaceae</taxon>
        <taxon>Corynebacterium</taxon>
    </lineage>
</organism>